<dbReference type="EMBL" id="JANJYJ010000005">
    <property type="protein sequence ID" value="KAK3212279.1"/>
    <property type="molecule type" value="Genomic_DNA"/>
</dbReference>
<keyword evidence="3" id="KW-1185">Reference proteome</keyword>
<dbReference type="PANTHER" id="PTHR48449">
    <property type="entry name" value="DUF1985 DOMAIN-CONTAINING PROTEIN"/>
    <property type="match status" value="1"/>
</dbReference>
<proteinExistence type="predicted"/>
<evidence type="ECO:0000313" key="2">
    <source>
        <dbReference type="EMBL" id="KAK3212279.1"/>
    </source>
</evidence>
<comment type="caution">
    <text evidence="2">The sequence shown here is derived from an EMBL/GenBank/DDBJ whole genome shotgun (WGS) entry which is preliminary data.</text>
</comment>
<dbReference type="Pfam" id="PF09331">
    <property type="entry name" value="DUF1985"/>
    <property type="match status" value="1"/>
</dbReference>
<gene>
    <name evidence="2" type="ORF">Dsin_016985</name>
</gene>
<dbReference type="AlphaFoldDB" id="A0AAE0AEF6"/>
<protein>
    <recommendedName>
        <fullName evidence="1">DUF1985 domain-containing protein</fullName>
    </recommendedName>
</protein>
<sequence length="328" mass="36215">MSKMRNLRASLKTPQADWYDTKITYHNLMVNLQVIDEALDRVVENAVAKRDMYQQSSRIEHGQWQQQFDVVKLCLLYMLNCVLIGAEERNSIPKWQLRLVDDLDALNAFPWGLHVFKYDIFGFKKAILSRPLRYNIFRLAYTLLTVGYDALAVGTDSTYTEHTRGSTAGQKDGRSPIQEAVPHYLECRFAEVISVLNTLWEEVHKSDSMDSVPTPQQDIAAAVSHTETTLQDADVAVQYVVVKSQQDIAALDSALYGHAVVVDAASSDNVEHDMIPTVSTVVSDGGSGSLMGVGLDAPQVFIPIVVISDTTHMSHMASGSGGPADPSL</sequence>
<dbReference type="PANTHER" id="PTHR48449:SF1">
    <property type="entry name" value="DUF1985 DOMAIN-CONTAINING PROTEIN"/>
    <property type="match status" value="1"/>
</dbReference>
<organism evidence="2 3">
    <name type="scientific">Dipteronia sinensis</name>
    <dbReference type="NCBI Taxonomy" id="43782"/>
    <lineage>
        <taxon>Eukaryota</taxon>
        <taxon>Viridiplantae</taxon>
        <taxon>Streptophyta</taxon>
        <taxon>Embryophyta</taxon>
        <taxon>Tracheophyta</taxon>
        <taxon>Spermatophyta</taxon>
        <taxon>Magnoliopsida</taxon>
        <taxon>eudicotyledons</taxon>
        <taxon>Gunneridae</taxon>
        <taxon>Pentapetalae</taxon>
        <taxon>rosids</taxon>
        <taxon>malvids</taxon>
        <taxon>Sapindales</taxon>
        <taxon>Sapindaceae</taxon>
        <taxon>Hippocastanoideae</taxon>
        <taxon>Acereae</taxon>
        <taxon>Dipteronia</taxon>
    </lineage>
</organism>
<feature type="domain" description="DUF1985" evidence="1">
    <location>
        <begin position="59"/>
        <end position="118"/>
    </location>
</feature>
<accession>A0AAE0AEF6</accession>
<reference evidence="2" key="1">
    <citation type="journal article" date="2023" name="Plant J.">
        <title>Genome sequences and population genomics provide insights into the demographic history, inbreeding, and mutation load of two 'living fossil' tree species of Dipteronia.</title>
        <authorList>
            <person name="Feng Y."/>
            <person name="Comes H.P."/>
            <person name="Chen J."/>
            <person name="Zhu S."/>
            <person name="Lu R."/>
            <person name="Zhang X."/>
            <person name="Li P."/>
            <person name="Qiu J."/>
            <person name="Olsen K.M."/>
            <person name="Qiu Y."/>
        </authorList>
    </citation>
    <scope>NUCLEOTIDE SEQUENCE</scope>
    <source>
        <strain evidence="2">NBL</strain>
    </source>
</reference>
<dbReference type="Proteomes" id="UP001281410">
    <property type="component" value="Unassembled WGS sequence"/>
</dbReference>
<name>A0AAE0AEF6_9ROSI</name>
<evidence type="ECO:0000313" key="3">
    <source>
        <dbReference type="Proteomes" id="UP001281410"/>
    </source>
</evidence>
<evidence type="ECO:0000259" key="1">
    <source>
        <dbReference type="Pfam" id="PF09331"/>
    </source>
</evidence>
<dbReference type="InterPro" id="IPR015410">
    <property type="entry name" value="DUF1985"/>
</dbReference>